<feature type="compositionally biased region" description="Low complexity" evidence="1">
    <location>
        <begin position="742"/>
        <end position="762"/>
    </location>
</feature>
<feature type="region of interest" description="Disordered" evidence="1">
    <location>
        <begin position="330"/>
        <end position="368"/>
    </location>
</feature>
<feature type="compositionally biased region" description="Polar residues" evidence="1">
    <location>
        <begin position="663"/>
        <end position="674"/>
    </location>
</feature>
<dbReference type="Proteomes" id="UP001292094">
    <property type="component" value="Unassembled WGS sequence"/>
</dbReference>
<feature type="compositionally biased region" description="Pro residues" evidence="1">
    <location>
        <begin position="763"/>
        <end position="774"/>
    </location>
</feature>
<keyword evidence="2" id="KW-0732">Signal</keyword>
<keyword evidence="4" id="KW-1185">Reference proteome</keyword>
<dbReference type="AlphaFoldDB" id="A0AAE1TVF7"/>
<feature type="region of interest" description="Disordered" evidence="1">
    <location>
        <begin position="475"/>
        <end position="496"/>
    </location>
</feature>
<feature type="region of interest" description="Disordered" evidence="1">
    <location>
        <begin position="631"/>
        <end position="823"/>
    </location>
</feature>
<feature type="chain" id="PRO_5042124021" evidence="2">
    <location>
        <begin position="18"/>
        <end position="863"/>
    </location>
</feature>
<feature type="region of interest" description="Disordered" evidence="1">
    <location>
        <begin position="19"/>
        <end position="49"/>
    </location>
</feature>
<evidence type="ECO:0000256" key="1">
    <source>
        <dbReference type="SAM" id="MobiDB-lite"/>
    </source>
</evidence>
<feature type="compositionally biased region" description="Basic and acidic residues" evidence="1">
    <location>
        <begin position="706"/>
        <end position="722"/>
    </location>
</feature>
<feature type="compositionally biased region" description="Pro residues" evidence="1">
    <location>
        <begin position="681"/>
        <end position="691"/>
    </location>
</feature>
<evidence type="ECO:0000256" key="2">
    <source>
        <dbReference type="SAM" id="SignalP"/>
    </source>
</evidence>
<feature type="compositionally biased region" description="Basic residues" evidence="1">
    <location>
        <begin position="796"/>
        <end position="805"/>
    </location>
</feature>
<sequence>MTKVLSLIVILASPSLGLPLDHGDSQPSVGQRSPPTQGVNPSSDRRPNRQTTATLLTSDGEDLHVSSSQTQPFSLASHPPRGFLGSGIGRSILGGNLGGFGGLAGYGSSASFFPTIGIPVGGQTSFLPFSPGSLNLGNLSPVTSVSGTGYGRGLQLGYYGSQGAYIPHSFPLLPQTFNKKPDTFIHGVKINTRDFSIPGLQTSNPYHSDFKVASQNPSTYVSLQSSKDRFRELEAEVVKDLDMNEADLTLEQRETKKIYESLSGILRENSGDLAQPLTSMGYTDASRTVEPKIALHENSKHRLEVQGGHPVVATSTALRETIPDVTQAVSWSSKGQPVSQSSFSLSLPTRSSSSSAPSSLPSSSQSPELLSSFKTTFETITPRPADQNTKTRLHPYLLNGENIQSSHNVFSPEIPHPISINSQQVLRQEAPYSGGHLLVSDSPPEFAISSGSLSEPKIRGPHIASYQNKNIPLSTSQDFQESKEGPDSVSRPQAQSQDVYKGFLLKSPTAEEETKLIMDHFLSGSQQQAKPVTSDNDEENLRTSHNFRGHFQTVSDKRPKSDSSDNDNTPERPFSHIHIQSMSDHQKMLYTGEKQEDELEAPFSLHLKLNVNLHSKLDQTLTKMLVKSNQTLHSEQSLPPHEPPRHRQQQTSHWVQDIPNPDNPTGNIFSSDRQTTLPLLHPLPLPPPLPPTLHSNNETLPTLNMRDIDGSGRGQKESRDGIDTSQFLSSSEHPESNSDINLSLKPSPHLTTPSTPSLSPITTSPPPSFTPSPSPLTNDTALSHIQSRKPPQPSRIRLKIRKISGQRKGVTSLPISDDESEDGESWMRWEEGEKSMIGLAWGNSPTTEYQPTSRPPGTHSVIV</sequence>
<organism evidence="3 4">
    <name type="scientific">Petrolisthes manimaculis</name>
    <dbReference type="NCBI Taxonomy" id="1843537"/>
    <lineage>
        <taxon>Eukaryota</taxon>
        <taxon>Metazoa</taxon>
        <taxon>Ecdysozoa</taxon>
        <taxon>Arthropoda</taxon>
        <taxon>Crustacea</taxon>
        <taxon>Multicrustacea</taxon>
        <taxon>Malacostraca</taxon>
        <taxon>Eumalacostraca</taxon>
        <taxon>Eucarida</taxon>
        <taxon>Decapoda</taxon>
        <taxon>Pleocyemata</taxon>
        <taxon>Anomura</taxon>
        <taxon>Galatheoidea</taxon>
        <taxon>Porcellanidae</taxon>
        <taxon>Petrolisthes</taxon>
    </lineage>
</organism>
<feature type="compositionally biased region" description="Basic and acidic residues" evidence="1">
    <location>
        <begin position="555"/>
        <end position="574"/>
    </location>
</feature>
<accession>A0AAE1TVF7</accession>
<reference evidence="3" key="1">
    <citation type="submission" date="2023-11" db="EMBL/GenBank/DDBJ databases">
        <title>Genome assemblies of two species of porcelain crab, Petrolisthes cinctipes and Petrolisthes manimaculis (Anomura: Porcellanidae).</title>
        <authorList>
            <person name="Angst P."/>
        </authorList>
    </citation>
    <scope>NUCLEOTIDE SEQUENCE</scope>
    <source>
        <strain evidence="3">PB745_02</strain>
        <tissue evidence="3">Gill</tissue>
    </source>
</reference>
<name>A0AAE1TVF7_9EUCA</name>
<proteinExistence type="predicted"/>
<dbReference type="EMBL" id="JAWZYT010003138">
    <property type="protein sequence ID" value="KAK4299988.1"/>
    <property type="molecule type" value="Genomic_DNA"/>
</dbReference>
<evidence type="ECO:0000313" key="4">
    <source>
        <dbReference type="Proteomes" id="UP001292094"/>
    </source>
</evidence>
<feature type="compositionally biased region" description="Polar residues" evidence="1">
    <location>
        <begin position="25"/>
        <end position="42"/>
    </location>
</feature>
<evidence type="ECO:0000313" key="3">
    <source>
        <dbReference type="EMBL" id="KAK4299988.1"/>
    </source>
</evidence>
<comment type="caution">
    <text evidence="3">The sequence shown here is derived from an EMBL/GenBank/DDBJ whole genome shotgun (WGS) entry which is preliminary data.</text>
</comment>
<feature type="compositionally biased region" description="Polar residues" evidence="1">
    <location>
        <begin position="523"/>
        <end position="534"/>
    </location>
</feature>
<gene>
    <name evidence="3" type="ORF">Pmani_027782</name>
</gene>
<feature type="compositionally biased region" description="Low complexity" evidence="1">
    <location>
        <begin position="336"/>
        <end position="368"/>
    </location>
</feature>
<protein>
    <submittedName>
        <fullName evidence="3">Uncharacterized protein</fullName>
    </submittedName>
</protein>
<feature type="region of interest" description="Disordered" evidence="1">
    <location>
        <begin position="523"/>
        <end position="579"/>
    </location>
</feature>
<feature type="region of interest" description="Disordered" evidence="1">
    <location>
        <begin position="841"/>
        <end position="863"/>
    </location>
</feature>
<feature type="compositionally biased region" description="Polar residues" evidence="1">
    <location>
        <begin position="723"/>
        <end position="741"/>
    </location>
</feature>
<feature type="signal peptide" evidence="2">
    <location>
        <begin position="1"/>
        <end position="17"/>
    </location>
</feature>
<feature type="compositionally biased region" description="Polar residues" evidence="1">
    <location>
        <begin position="843"/>
        <end position="852"/>
    </location>
</feature>